<gene>
    <name evidence="1" type="ORF">PK35_16855</name>
</gene>
<evidence type="ECO:0000313" key="1">
    <source>
        <dbReference type="EMBL" id="KJD31009.1"/>
    </source>
</evidence>
<dbReference type="SUPFAM" id="SSF88723">
    <property type="entry name" value="PIN domain-like"/>
    <property type="match status" value="1"/>
</dbReference>
<dbReference type="EMBL" id="JTDV01000022">
    <property type="protein sequence ID" value="KJD31009.1"/>
    <property type="molecule type" value="Genomic_DNA"/>
</dbReference>
<name>A0A0D7VW37_9FLAO</name>
<evidence type="ECO:0008006" key="3">
    <source>
        <dbReference type="Google" id="ProtNLM"/>
    </source>
</evidence>
<keyword evidence="2" id="KW-1185">Reference proteome</keyword>
<organism evidence="1 2">
    <name type="scientific">Neotamlana nanhaiensis</name>
    <dbReference type="NCBI Taxonomy" id="1382798"/>
    <lineage>
        <taxon>Bacteria</taxon>
        <taxon>Pseudomonadati</taxon>
        <taxon>Bacteroidota</taxon>
        <taxon>Flavobacteriia</taxon>
        <taxon>Flavobacteriales</taxon>
        <taxon>Flavobacteriaceae</taxon>
        <taxon>Neotamlana</taxon>
    </lineage>
</organism>
<comment type="caution">
    <text evidence="1">The sequence shown here is derived from an EMBL/GenBank/DDBJ whole genome shotgun (WGS) entry which is preliminary data.</text>
</comment>
<dbReference type="PATRIC" id="fig|1382798.3.peg.2380"/>
<proteinExistence type="predicted"/>
<dbReference type="RefSeq" id="WP_044627756.1">
    <property type="nucleotide sequence ID" value="NZ_JTDV01000022.1"/>
</dbReference>
<dbReference type="AlphaFoldDB" id="A0A0D7VW37"/>
<dbReference type="OrthoDB" id="1443527at2"/>
<evidence type="ECO:0000313" key="2">
    <source>
        <dbReference type="Proteomes" id="UP000032361"/>
    </source>
</evidence>
<reference evidence="1 2" key="1">
    <citation type="journal article" date="2015" name="Antonie Van Leeuwenhoek">
        <title>Tamlana nanhaiensis sp. nov., isolated from surface seawater collected from the South China Sea.</title>
        <authorList>
            <person name="Liu X."/>
            <person name="Lai Q."/>
            <person name="Du Y."/>
            <person name="Li G."/>
            <person name="Sun F."/>
            <person name="Shao Z."/>
        </authorList>
    </citation>
    <scope>NUCLEOTIDE SEQUENCE [LARGE SCALE GENOMIC DNA]</scope>
    <source>
        <strain evidence="1 2">FHC16</strain>
    </source>
</reference>
<sequence length="187" mass="21943">MKNLTFYLFDSMCIIIDTNTFKSVFDEESAKHDEFKPVYDWILEGEGKIVYGGTKYKEELKKVYRIVKVFGQFARMRKVIPIDDSEVDNYQKVLEELENHKDFDDPHLVSICYISKCRLVCTDEKRALPFLARKDFYPNNSPRPKIYTGKRNSDLLCRNNMAEICMPCAKLKKVESEELRKTTANIV</sequence>
<dbReference type="InterPro" id="IPR029060">
    <property type="entry name" value="PIN-like_dom_sf"/>
</dbReference>
<accession>A0A0D7VW37</accession>
<dbReference type="STRING" id="1382798.PK35_16855"/>
<protein>
    <recommendedName>
        <fullName evidence="3">PIN domain-containing protein</fullName>
    </recommendedName>
</protein>
<dbReference type="Proteomes" id="UP000032361">
    <property type="component" value="Unassembled WGS sequence"/>
</dbReference>